<organism evidence="1 2">
    <name type="scientific">Prorocentrum cordatum</name>
    <dbReference type="NCBI Taxonomy" id="2364126"/>
    <lineage>
        <taxon>Eukaryota</taxon>
        <taxon>Sar</taxon>
        <taxon>Alveolata</taxon>
        <taxon>Dinophyceae</taxon>
        <taxon>Prorocentrales</taxon>
        <taxon>Prorocentraceae</taxon>
        <taxon>Prorocentrum</taxon>
    </lineage>
</organism>
<dbReference type="EMBL" id="CAUYUJ010020378">
    <property type="protein sequence ID" value="CAK0897740.1"/>
    <property type="molecule type" value="Genomic_DNA"/>
</dbReference>
<sequence>MQRASCIHLTTAWRNYPEVQLSTAILPAPLVFPIASRIADGQLSGLLRWSFFGTPRDRECKPERASSRLQQARVEQGGSGNRRWLCMVDCGLRAWNHTFQTALRESACAASAGSGSRLC</sequence>
<keyword evidence="2" id="KW-1185">Reference proteome</keyword>
<reference evidence="1" key="1">
    <citation type="submission" date="2023-10" db="EMBL/GenBank/DDBJ databases">
        <authorList>
            <person name="Chen Y."/>
            <person name="Shah S."/>
            <person name="Dougan E. K."/>
            <person name="Thang M."/>
            <person name="Chan C."/>
        </authorList>
    </citation>
    <scope>NUCLEOTIDE SEQUENCE [LARGE SCALE GENOMIC DNA]</scope>
</reference>
<gene>
    <name evidence="1" type="ORF">PCOR1329_LOCUS75824</name>
</gene>
<dbReference type="Proteomes" id="UP001189429">
    <property type="component" value="Unassembled WGS sequence"/>
</dbReference>
<evidence type="ECO:0000313" key="1">
    <source>
        <dbReference type="EMBL" id="CAK0897740.1"/>
    </source>
</evidence>
<accession>A0ABN9XDP9</accession>
<proteinExistence type="predicted"/>
<evidence type="ECO:0000313" key="2">
    <source>
        <dbReference type="Proteomes" id="UP001189429"/>
    </source>
</evidence>
<protein>
    <submittedName>
        <fullName evidence="1">Uncharacterized protein</fullName>
    </submittedName>
</protein>
<name>A0ABN9XDP9_9DINO</name>
<comment type="caution">
    <text evidence="1">The sequence shown here is derived from an EMBL/GenBank/DDBJ whole genome shotgun (WGS) entry which is preliminary data.</text>
</comment>